<dbReference type="Pfam" id="PF00702">
    <property type="entry name" value="Hydrolase"/>
    <property type="match status" value="1"/>
</dbReference>
<dbReference type="PROSITE" id="PS50846">
    <property type="entry name" value="HMA_2"/>
    <property type="match status" value="2"/>
</dbReference>
<evidence type="ECO:0000313" key="13">
    <source>
        <dbReference type="Proteomes" id="UP001196565"/>
    </source>
</evidence>
<dbReference type="CDD" id="cd02094">
    <property type="entry name" value="P-type_ATPase_Cu-like"/>
    <property type="match status" value="1"/>
</dbReference>
<dbReference type="NCBIfam" id="TIGR01511">
    <property type="entry name" value="ATPase-IB1_Cu"/>
    <property type="match status" value="1"/>
</dbReference>
<evidence type="ECO:0000256" key="3">
    <source>
        <dbReference type="ARBA" id="ARBA00022692"/>
    </source>
</evidence>
<dbReference type="InterPro" id="IPR036412">
    <property type="entry name" value="HAD-like_sf"/>
</dbReference>
<dbReference type="InterPro" id="IPR023299">
    <property type="entry name" value="ATPase_P-typ_cyto_dom_N"/>
</dbReference>
<keyword evidence="3 10" id="KW-0812">Transmembrane</keyword>
<organism evidence="12 13">
    <name type="scientific">Roseomonas alba</name>
    <dbReference type="NCBI Taxonomy" id="2846776"/>
    <lineage>
        <taxon>Bacteria</taxon>
        <taxon>Pseudomonadati</taxon>
        <taxon>Pseudomonadota</taxon>
        <taxon>Alphaproteobacteria</taxon>
        <taxon>Acetobacterales</taxon>
        <taxon>Roseomonadaceae</taxon>
        <taxon>Roseomonas</taxon>
    </lineage>
</organism>
<feature type="transmembrane region" description="Helical" evidence="10">
    <location>
        <begin position="428"/>
        <end position="448"/>
    </location>
</feature>
<comment type="similarity">
    <text evidence="2 10">Belongs to the cation transport ATPase (P-type) (TC 3.A.3) family. Type IB subfamily.</text>
</comment>
<dbReference type="Gene3D" id="3.30.70.100">
    <property type="match status" value="2"/>
</dbReference>
<evidence type="ECO:0000256" key="4">
    <source>
        <dbReference type="ARBA" id="ARBA00022723"/>
    </source>
</evidence>
<dbReference type="InterPro" id="IPR023214">
    <property type="entry name" value="HAD_sf"/>
</dbReference>
<feature type="domain" description="HMA" evidence="11">
    <location>
        <begin position="74"/>
        <end position="139"/>
    </location>
</feature>
<feature type="transmembrane region" description="Helical" evidence="10">
    <location>
        <begin position="244"/>
        <end position="262"/>
    </location>
</feature>
<dbReference type="InterPro" id="IPR008250">
    <property type="entry name" value="ATPase_P-typ_transduc_dom_A_sf"/>
</dbReference>
<evidence type="ECO:0000256" key="9">
    <source>
        <dbReference type="ARBA" id="ARBA00023136"/>
    </source>
</evidence>
<keyword evidence="10" id="KW-1003">Cell membrane</keyword>
<keyword evidence="13" id="KW-1185">Reference proteome</keyword>
<dbReference type="SFLD" id="SFLDS00003">
    <property type="entry name" value="Haloacid_Dehalogenase"/>
    <property type="match status" value="1"/>
</dbReference>
<feature type="transmembrane region" description="Helical" evidence="10">
    <location>
        <begin position="185"/>
        <end position="205"/>
    </location>
</feature>
<evidence type="ECO:0000256" key="8">
    <source>
        <dbReference type="ARBA" id="ARBA00022989"/>
    </source>
</evidence>
<keyword evidence="4 10" id="KW-0479">Metal-binding</keyword>
<dbReference type="PRINTS" id="PR00943">
    <property type="entry name" value="CUATPASE"/>
</dbReference>
<feature type="transmembrane region" description="Helical" evidence="10">
    <location>
        <begin position="217"/>
        <end position="238"/>
    </location>
</feature>
<dbReference type="SUPFAM" id="SSF55008">
    <property type="entry name" value="HMA, heavy metal-associated domain"/>
    <property type="match status" value="2"/>
</dbReference>
<gene>
    <name evidence="12" type="ORF">KPL78_14740</name>
</gene>
<evidence type="ECO:0000256" key="1">
    <source>
        <dbReference type="ARBA" id="ARBA00004127"/>
    </source>
</evidence>
<evidence type="ECO:0000256" key="6">
    <source>
        <dbReference type="ARBA" id="ARBA00022840"/>
    </source>
</evidence>
<keyword evidence="8 10" id="KW-1133">Transmembrane helix</keyword>
<sequence>MPEAPLTQTRSFLPVEGMTCAACAGRVRRALLALPGVTAAEVNPATGQAEVMGDAAPTDLAAAVAKAGYHVPEVVFDLGIGGMTCASCVKRVERALSRVPGVLEVSVNLATERAHLRAVAGTEEVALAAAVAKAGYRLLHTEATESADPGADRERRDLIIAAVLCAPFLAGMLGLVFGQDWMPGAWWQLALATPVAFGLGARFWWAGWSAAREGAGNMDQLVALGTGAAWALSTYLLLRHGAGHAHGLYFEAAAVVILFILLGKWLEARAKRATGAAIRALLGLAPRTARRIEDGAEVEVPTAALAVGDRVVVRPGERIPADGTVEEGRSGVDESALTGESRAVEKDPGATVATGTVALDGRLVIAVTAVGGETVLARVAALVAAAQASRAPVQKLVDRVSAIFVPVVMGIAVVTLIGWLLAGATVETAVITAVSVLVIACPCALGLATPAAIMAGTGAAARAGILLRDVAAIERARDVTLVAFDKTGTLTEGKPRLAATHAATGISEAEALALAAALQAGSEHPLARAVLAAHGPATPATEFRALPGRGVEGMVGGRQVAQGSPRLLAERGADPGALAEAATAEAAQGRSLAWLIDGDRALALLAFEDAEKPGAIAAIAGLRAMGLRSAMLSGDIPEAAQAVAARLGIDEVAAGILPEGKSERVAQWQQQGISVAMVGDGVNDAPALAQADLGIAMGTGTDVAIEAAGITLLRGDPALVPAALDIARRTRARIRHNLIWAFGYNVIGLPLAALGMLSPVVAGAAMAASSVSVLTAALLLARWHPRQEVA</sequence>
<dbReference type="InterPro" id="IPR027256">
    <property type="entry name" value="P-typ_ATPase_IB"/>
</dbReference>
<dbReference type="InterPro" id="IPR044492">
    <property type="entry name" value="P_typ_ATPase_HD_dom"/>
</dbReference>
<dbReference type="SUPFAM" id="SSF81653">
    <property type="entry name" value="Calcium ATPase, transduction domain A"/>
    <property type="match status" value="1"/>
</dbReference>
<accession>A0ABS7A9Z2</accession>
<feature type="transmembrane region" description="Helical" evidence="10">
    <location>
        <begin position="738"/>
        <end position="757"/>
    </location>
</feature>
<keyword evidence="7" id="KW-1278">Translocase</keyword>
<dbReference type="Gene3D" id="3.40.50.1000">
    <property type="entry name" value="HAD superfamily/HAD-like"/>
    <property type="match status" value="1"/>
</dbReference>
<proteinExistence type="inferred from homology"/>
<name>A0ABS7A9Z2_9PROT</name>
<dbReference type="PANTHER" id="PTHR43520">
    <property type="entry name" value="ATP7, ISOFORM B"/>
    <property type="match status" value="1"/>
</dbReference>
<reference evidence="12 13" key="1">
    <citation type="submission" date="2021-07" db="EMBL/GenBank/DDBJ databases">
        <authorList>
            <person name="So Y."/>
        </authorList>
    </citation>
    <scope>NUCLEOTIDE SEQUENCE [LARGE SCALE GENOMIC DNA]</scope>
    <source>
        <strain evidence="12 13">HJA6</strain>
    </source>
</reference>
<dbReference type="Pfam" id="PF00403">
    <property type="entry name" value="HMA"/>
    <property type="match status" value="2"/>
</dbReference>
<feature type="transmembrane region" description="Helical" evidence="10">
    <location>
        <begin position="763"/>
        <end position="781"/>
    </location>
</feature>
<dbReference type="InterPro" id="IPR001757">
    <property type="entry name" value="P_typ_ATPase"/>
</dbReference>
<evidence type="ECO:0000259" key="11">
    <source>
        <dbReference type="PROSITE" id="PS50846"/>
    </source>
</evidence>
<dbReference type="InterPro" id="IPR018303">
    <property type="entry name" value="ATPase_P-typ_P_site"/>
</dbReference>
<dbReference type="PROSITE" id="PS01229">
    <property type="entry name" value="COF_2"/>
    <property type="match status" value="1"/>
</dbReference>
<dbReference type="PROSITE" id="PS00154">
    <property type="entry name" value="ATPASE_E1_E2"/>
    <property type="match status" value="1"/>
</dbReference>
<dbReference type="SFLD" id="SFLDG00002">
    <property type="entry name" value="C1.7:_P-type_atpase_like"/>
    <property type="match status" value="1"/>
</dbReference>
<comment type="caution">
    <text evidence="12">The sequence shown here is derived from an EMBL/GenBank/DDBJ whole genome shotgun (WGS) entry which is preliminary data.</text>
</comment>
<feature type="domain" description="HMA" evidence="11">
    <location>
        <begin position="9"/>
        <end position="72"/>
    </location>
</feature>
<evidence type="ECO:0000256" key="2">
    <source>
        <dbReference type="ARBA" id="ARBA00006024"/>
    </source>
</evidence>
<dbReference type="CDD" id="cd00371">
    <property type="entry name" value="HMA"/>
    <property type="match status" value="2"/>
</dbReference>
<keyword evidence="9 10" id="KW-0472">Membrane</keyword>
<keyword evidence="6 10" id="KW-0067">ATP-binding</keyword>
<evidence type="ECO:0000256" key="10">
    <source>
        <dbReference type="RuleBase" id="RU362081"/>
    </source>
</evidence>
<dbReference type="InterPro" id="IPR017969">
    <property type="entry name" value="Heavy-metal-associated_CS"/>
</dbReference>
<evidence type="ECO:0000256" key="7">
    <source>
        <dbReference type="ARBA" id="ARBA00022967"/>
    </source>
</evidence>
<feature type="transmembrane region" description="Helical" evidence="10">
    <location>
        <begin position="158"/>
        <end position="179"/>
    </location>
</feature>
<dbReference type="NCBIfam" id="TIGR01525">
    <property type="entry name" value="ATPase-IB_hvy"/>
    <property type="match status" value="1"/>
</dbReference>
<comment type="subcellular location">
    <subcellularLocation>
        <location evidence="10">Cell membrane</location>
    </subcellularLocation>
    <subcellularLocation>
        <location evidence="1">Endomembrane system</location>
        <topology evidence="1">Multi-pass membrane protein</topology>
    </subcellularLocation>
</comment>
<dbReference type="SUPFAM" id="SSF56784">
    <property type="entry name" value="HAD-like"/>
    <property type="match status" value="1"/>
</dbReference>
<dbReference type="SUPFAM" id="SSF81665">
    <property type="entry name" value="Calcium ATPase, transmembrane domain M"/>
    <property type="match status" value="1"/>
</dbReference>
<dbReference type="NCBIfam" id="TIGR01494">
    <property type="entry name" value="ATPase_P-type"/>
    <property type="match status" value="1"/>
</dbReference>
<dbReference type="RefSeq" id="WP_219763736.1">
    <property type="nucleotide sequence ID" value="NZ_JAHYBZ010000005.1"/>
</dbReference>
<protein>
    <submittedName>
        <fullName evidence="12">Heavy metal translocating P-type ATPase</fullName>
    </submittedName>
</protein>
<dbReference type="InterPro" id="IPR059000">
    <property type="entry name" value="ATPase_P-type_domA"/>
</dbReference>
<dbReference type="PANTHER" id="PTHR43520:SF8">
    <property type="entry name" value="P-TYPE CU(+) TRANSPORTER"/>
    <property type="match status" value="1"/>
</dbReference>
<dbReference type="Proteomes" id="UP001196565">
    <property type="component" value="Unassembled WGS sequence"/>
</dbReference>
<dbReference type="EMBL" id="JAHYBZ010000005">
    <property type="protein sequence ID" value="MBW6399116.1"/>
    <property type="molecule type" value="Genomic_DNA"/>
</dbReference>
<evidence type="ECO:0000313" key="12">
    <source>
        <dbReference type="EMBL" id="MBW6399116.1"/>
    </source>
</evidence>
<dbReference type="Gene3D" id="2.70.150.10">
    <property type="entry name" value="Calcium-transporting ATPase, cytoplasmic transduction domain A"/>
    <property type="match status" value="1"/>
</dbReference>
<feature type="transmembrane region" description="Helical" evidence="10">
    <location>
        <begin position="400"/>
        <end position="422"/>
    </location>
</feature>
<keyword evidence="5 10" id="KW-0547">Nucleotide-binding</keyword>
<dbReference type="SFLD" id="SFLDF00027">
    <property type="entry name" value="p-type_atpase"/>
    <property type="match status" value="1"/>
</dbReference>
<dbReference type="InterPro" id="IPR023298">
    <property type="entry name" value="ATPase_P-typ_TM_dom_sf"/>
</dbReference>
<dbReference type="PRINTS" id="PR00119">
    <property type="entry name" value="CATATPASE"/>
</dbReference>
<evidence type="ECO:0000256" key="5">
    <source>
        <dbReference type="ARBA" id="ARBA00022741"/>
    </source>
</evidence>
<dbReference type="Pfam" id="PF00122">
    <property type="entry name" value="E1-E2_ATPase"/>
    <property type="match status" value="1"/>
</dbReference>
<dbReference type="PROSITE" id="PS01047">
    <property type="entry name" value="HMA_1"/>
    <property type="match status" value="1"/>
</dbReference>
<dbReference type="InterPro" id="IPR036163">
    <property type="entry name" value="HMA_dom_sf"/>
</dbReference>
<dbReference type="Gene3D" id="3.40.1110.10">
    <property type="entry name" value="Calcium-transporting ATPase, cytoplasmic domain N"/>
    <property type="match status" value="1"/>
</dbReference>
<dbReference type="InterPro" id="IPR006121">
    <property type="entry name" value="HMA_dom"/>
</dbReference>